<organism evidence="1 2">
    <name type="scientific">Anabarilius grahami</name>
    <name type="common">Kanglang fish</name>
    <name type="synonym">Barilius grahami</name>
    <dbReference type="NCBI Taxonomy" id="495550"/>
    <lineage>
        <taxon>Eukaryota</taxon>
        <taxon>Metazoa</taxon>
        <taxon>Chordata</taxon>
        <taxon>Craniata</taxon>
        <taxon>Vertebrata</taxon>
        <taxon>Euteleostomi</taxon>
        <taxon>Actinopterygii</taxon>
        <taxon>Neopterygii</taxon>
        <taxon>Teleostei</taxon>
        <taxon>Ostariophysi</taxon>
        <taxon>Cypriniformes</taxon>
        <taxon>Xenocyprididae</taxon>
        <taxon>Xenocypridinae</taxon>
        <taxon>Xenocypridinae incertae sedis</taxon>
        <taxon>Anabarilius</taxon>
    </lineage>
</organism>
<accession>A0A3N0YUS6</accession>
<proteinExistence type="predicted"/>
<reference evidence="1 2" key="1">
    <citation type="submission" date="2018-10" db="EMBL/GenBank/DDBJ databases">
        <title>Genome assembly for a Yunnan-Guizhou Plateau 3E fish, Anabarilius grahami (Regan), and its evolutionary and genetic applications.</title>
        <authorList>
            <person name="Jiang W."/>
        </authorList>
    </citation>
    <scope>NUCLEOTIDE SEQUENCE [LARGE SCALE GENOMIC DNA]</scope>
    <source>
        <strain evidence="1">AG-KIZ</strain>
        <tissue evidence="1">Muscle</tissue>
    </source>
</reference>
<dbReference type="EMBL" id="RJVU01024579">
    <property type="protein sequence ID" value="ROL49939.1"/>
    <property type="molecule type" value="Genomic_DNA"/>
</dbReference>
<dbReference type="AlphaFoldDB" id="A0A3N0YUS6"/>
<keyword evidence="2" id="KW-1185">Reference proteome</keyword>
<protein>
    <submittedName>
        <fullName evidence="1">Uncharacterized protein</fullName>
    </submittedName>
</protein>
<gene>
    <name evidence="1" type="ORF">DPX16_6347</name>
</gene>
<evidence type="ECO:0000313" key="1">
    <source>
        <dbReference type="EMBL" id="ROL49939.1"/>
    </source>
</evidence>
<evidence type="ECO:0000313" key="2">
    <source>
        <dbReference type="Proteomes" id="UP000281406"/>
    </source>
</evidence>
<comment type="caution">
    <text evidence="1">The sequence shown here is derived from an EMBL/GenBank/DDBJ whole genome shotgun (WGS) entry which is preliminary data.</text>
</comment>
<name>A0A3N0YUS6_ANAGA</name>
<sequence>MMLIQHARSLTRTRQHSLALSTNNNNTTELSLPYVSDMSVPPMKPINRADDTLYSLLQINARISFLCVVVVANRLTATNASHRFLFYTTNLRVHNVLATPE</sequence>
<dbReference type="Proteomes" id="UP000281406">
    <property type="component" value="Unassembled WGS sequence"/>
</dbReference>